<sequence>METNNVANQQPPIDLFHKDPSRPSYEDLGKEQCGQKDENIHNSKLMNLYSMNMKNGIYQKTADSAYSGERGRGTSDGLRLITAA</sequence>
<feature type="region of interest" description="Disordered" evidence="1">
    <location>
        <begin position="1"/>
        <end position="31"/>
    </location>
</feature>
<gene>
    <name evidence="2" type="ORF">FMOSSE_LOCUS6539</name>
</gene>
<evidence type="ECO:0000313" key="2">
    <source>
        <dbReference type="EMBL" id="CAG8552468.1"/>
    </source>
</evidence>
<evidence type="ECO:0000256" key="1">
    <source>
        <dbReference type="SAM" id="MobiDB-lite"/>
    </source>
</evidence>
<dbReference type="Proteomes" id="UP000789375">
    <property type="component" value="Unassembled WGS sequence"/>
</dbReference>
<keyword evidence="3" id="KW-1185">Reference proteome</keyword>
<feature type="compositionally biased region" description="Basic and acidic residues" evidence="1">
    <location>
        <begin position="15"/>
        <end position="31"/>
    </location>
</feature>
<evidence type="ECO:0000313" key="3">
    <source>
        <dbReference type="Proteomes" id="UP000789375"/>
    </source>
</evidence>
<organism evidence="2 3">
    <name type="scientific">Funneliformis mosseae</name>
    <name type="common">Endomycorrhizal fungus</name>
    <name type="synonym">Glomus mosseae</name>
    <dbReference type="NCBI Taxonomy" id="27381"/>
    <lineage>
        <taxon>Eukaryota</taxon>
        <taxon>Fungi</taxon>
        <taxon>Fungi incertae sedis</taxon>
        <taxon>Mucoromycota</taxon>
        <taxon>Glomeromycotina</taxon>
        <taxon>Glomeromycetes</taxon>
        <taxon>Glomerales</taxon>
        <taxon>Glomeraceae</taxon>
        <taxon>Funneliformis</taxon>
    </lineage>
</organism>
<dbReference type="AlphaFoldDB" id="A0A9N9B3U5"/>
<reference evidence="2" key="1">
    <citation type="submission" date="2021-06" db="EMBL/GenBank/DDBJ databases">
        <authorList>
            <person name="Kallberg Y."/>
            <person name="Tangrot J."/>
            <person name="Rosling A."/>
        </authorList>
    </citation>
    <scope>NUCLEOTIDE SEQUENCE</scope>
    <source>
        <strain evidence="2">87-6 pot B 2015</strain>
    </source>
</reference>
<name>A0A9N9B3U5_FUNMO</name>
<feature type="region of interest" description="Disordered" evidence="1">
    <location>
        <begin position="65"/>
        <end position="84"/>
    </location>
</feature>
<proteinExistence type="predicted"/>
<dbReference type="EMBL" id="CAJVPP010001389">
    <property type="protein sequence ID" value="CAG8552468.1"/>
    <property type="molecule type" value="Genomic_DNA"/>
</dbReference>
<comment type="caution">
    <text evidence="2">The sequence shown here is derived from an EMBL/GenBank/DDBJ whole genome shotgun (WGS) entry which is preliminary data.</text>
</comment>
<protein>
    <submittedName>
        <fullName evidence="2">15041_t:CDS:1</fullName>
    </submittedName>
</protein>
<accession>A0A9N9B3U5</accession>
<feature type="compositionally biased region" description="Polar residues" evidence="1">
    <location>
        <begin position="1"/>
        <end position="11"/>
    </location>
</feature>